<dbReference type="SMART" id="SM00382">
    <property type="entry name" value="AAA"/>
    <property type="match status" value="1"/>
</dbReference>
<feature type="domain" description="SRP54-type proteins GTP-binding" evidence="11">
    <location>
        <begin position="100"/>
        <end position="301"/>
    </location>
</feature>
<comment type="subcellular location">
    <subcellularLocation>
        <location evidence="9">Cell membrane</location>
        <topology evidence="9">Peripheral membrane protein</topology>
        <orientation evidence="9">Cytoplasmic side</orientation>
    </subcellularLocation>
    <subcellularLocation>
        <location evidence="9">Cytoplasm</location>
    </subcellularLocation>
</comment>
<keyword evidence="4 9" id="KW-0378">Hydrolase</keyword>
<dbReference type="Pfam" id="PF02881">
    <property type="entry name" value="SRP54_N"/>
    <property type="match status" value="1"/>
</dbReference>
<dbReference type="InterPro" id="IPR042101">
    <property type="entry name" value="SRP54_N_sf"/>
</dbReference>
<dbReference type="GO" id="GO:0005047">
    <property type="term" value="F:signal recognition particle binding"/>
    <property type="evidence" value="ECO:0007669"/>
    <property type="project" value="TreeGrafter"/>
</dbReference>
<dbReference type="PANTHER" id="PTHR43134:SF1">
    <property type="entry name" value="SIGNAL RECOGNITION PARTICLE RECEPTOR SUBUNIT ALPHA"/>
    <property type="match status" value="1"/>
</dbReference>
<keyword evidence="2 9" id="KW-0963">Cytoplasm</keyword>
<proteinExistence type="inferred from homology"/>
<evidence type="ECO:0000259" key="11">
    <source>
        <dbReference type="SMART" id="SM00962"/>
    </source>
</evidence>
<evidence type="ECO:0000256" key="8">
    <source>
        <dbReference type="ARBA" id="ARBA00048027"/>
    </source>
</evidence>
<evidence type="ECO:0000256" key="3">
    <source>
        <dbReference type="ARBA" id="ARBA00022741"/>
    </source>
</evidence>
<dbReference type="EMBL" id="AENT01000010">
    <property type="protein sequence ID" value="EFR43097.1"/>
    <property type="molecule type" value="Genomic_DNA"/>
</dbReference>
<organism evidence="13 14">
    <name type="scientific">Dialister micraerophilus UPII 345-E</name>
    <dbReference type="NCBI Taxonomy" id="910314"/>
    <lineage>
        <taxon>Bacteria</taxon>
        <taxon>Bacillati</taxon>
        <taxon>Bacillota</taxon>
        <taxon>Negativicutes</taxon>
        <taxon>Veillonellales</taxon>
        <taxon>Veillonellaceae</taxon>
        <taxon>Dialister</taxon>
    </lineage>
</organism>
<comment type="caution">
    <text evidence="13">The sequence shown here is derived from an EMBL/GenBank/DDBJ whole genome shotgun (WGS) entry which is preliminary data.</text>
</comment>
<protein>
    <recommendedName>
        <fullName evidence="9">Signal recognition particle receptor FtsY</fullName>
        <shortName evidence="9">SRP receptor</shortName>
        <ecNumber evidence="9">3.6.5.4</ecNumber>
    </recommendedName>
</protein>
<dbReference type="Pfam" id="PF00448">
    <property type="entry name" value="SRP54"/>
    <property type="match status" value="1"/>
</dbReference>
<dbReference type="InterPro" id="IPR013822">
    <property type="entry name" value="Signal_recog_particl_SRP54_hlx"/>
</dbReference>
<keyword evidence="7 9" id="KW-0675">Receptor</keyword>
<dbReference type="AlphaFoldDB" id="E4L803"/>
<feature type="binding site" evidence="9">
    <location>
        <begin position="189"/>
        <end position="193"/>
    </location>
    <ligand>
        <name>GTP</name>
        <dbReference type="ChEBI" id="CHEBI:37565"/>
    </ligand>
</feature>
<dbReference type="SUPFAM" id="SSF47364">
    <property type="entry name" value="Domain of the SRP/SRP receptor G-proteins"/>
    <property type="match status" value="1"/>
</dbReference>
<dbReference type="PANTHER" id="PTHR43134">
    <property type="entry name" value="SIGNAL RECOGNITION PARTICLE RECEPTOR SUBUNIT ALPHA"/>
    <property type="match status" value="1"/>
</dbReference>
<dbReference type="RefSeq" id="WP_007554164.1">
    <property type="nucleotide sequence ID" value="NZ_AENT01000010.1"/>
</dbReference>
<dbReference type="NCBIfam" id="TIGR00064">
    <property type="entry name" value="ftsY"/>
    <property type="match status" value="1"/>
</dbReference>
<feature type="domain" description="AAA+ ATPase" evidence="10">
    <location>
        <begin position="99"/>
        <end position="300"/>
    </location>
</feature>
<dbReference type="CDD" id="cd17874">
    <property type="entry name" value="FtsY"/>
    <property type="match status" value="1"/>
</dbReference>
<dbReference type="Gene3D" id="3.40.50.300">
    <property type="entry name" value="P-loop containing nucleotide triphosphate hydrolases"/>
    <property type="match status" value="1"/>
</dbReference>
<dbReference type="HAMAP" id="MF_00920">
    <property type="entry name" value="FtsY"/>
    <property type="match status" value="1"/>
</dbReference>
<gene>
    <name evidence="9 13" type="primary">ftsY</name>
    <name evidence="13" type="ORF">HMPREF9220_0849</name>
</gene>
<dbReference type="Proteomes" id="UP000004594">
    <property type="component" value="Unassembled WGS sequence"/>
</dbReference>
<dbReference type="GO" id="GO:0005737">
    <property type="term" value="C:cytoplasm"/>
    <property type="evidence" value="ECO:0007669"/>
    <property type="project" value="UniProtKB-SubCell"/>
</dbReference>
<evidence type="ECO:0000256" key="4">
    <source>
        <dbReference type="ARBA" id="ARBA00022801"/>
    </source>
</evidence>
<dbReference type="GO" id="GO:0006614">
    <property type="term" value="P:SRP-dependent cotranslational protein targeting to membrane"/>
    <property type="evidence" value="ECO:0007669"/>
    <property type="project" value="InterPro"/>
</dbReference>
<dbReference type="eggNOG" id="COG0552">
    <property type="taxonomic scope" value="Bacteria"/>
</dbReference>
<evidence type="ECO:0000256" key="1">
    <source>
        <dbReference type="ARBA" id="ARBA00022475"/>
    </source>
</evidence>
<dbReference type="FunFam" id="3.40.50.300:FF:000053">
    <property type="entry name" value="Signal recognition particle receptor FtsY"/>
    <property type="match status" value="1"/>
</dbReference>
<dbReference type="EC" id="3.6.5.4" evidence="9"/>
<feature type="binding site" evidence="9">
    <location>
        <begin position="107"/>
        <end position="114"/>
    </location>
    <ligand>
        <name>GTP</name>
        <dbReference type="ChEBI" id="CHEBI:37565"/>
    </ligand>
</feature>
<accession>E4L803</accession>
<evidence type="ECO:0000256" key="6">
    <source>
        <dbReference type="ARBA" id="ARBA00023136"/>
    </source>
</evidence>
<comment type="function">
    <text evidence="9">Involved in targeting and insertion of nascent membrane proteins into the cytoplasmic membrane. Acts as a receptor for the complex formed by the signal recognition particle (SRP) and the ribosome-nascent chain (RNC).</text>
</comment>
<evidence type="ECO:0000313" key="14">
    <source>
        <dbReference type="Proteomes" id="UP000004594"/>
    </source>
</evidence>
<evidence type="ECO:0000256" key="2">
    <source>
        <dbReference type="ARBA" id="ARBA00022490"/>
    </source>
</evidence>
<dbReference type="InterPro" id="IPR003593">
    <property type="entry name" value="AAA+_ATPase"/>
</dbReference>
<evidence type="ECO:0000256" key="7">
    <source>
        <dbReference type="ARBA" id="ARBA00023170"/>
    </source>
</evidence>
<comment type="similarity">
    <text evidence="9">Belongs to the GTP-binding SRP family. FtsY subfamily.</text>
</comment>
<feature type="binding site" evidence="9">
    <location>
        <begin position="253"/>
        <end position="256"/>
    </location>
    <ligand>
        <name>GTP</name>
        <dbReference type="ChEBI" id="CHEBI:37565"/>
    </ligand>
</feature>
<evidence type="ECO:0000259" key="12">
    <source>
        <dbReference type="SMART" id="SM00963"/>
    </source>
</evidence>
<evidence type="ECO:0000256" key="9">
    <source>
        <dbReference type="HAMAP-Rule" id="MF_00920"/>
    </source>
</evidence>
<dbReference type="InterPro" id="IPR000897">
    <property type="entry name" value="SRP54_GTPase_dom"/>
</dbReference>
<dbReference type="SMART" id="SM00963">
    <property type="entry name" value="SRP54_N"/>
    <property type="match status" value="1"/>
</dbReference>
<sequence>MSFFDRIKKGLEKTKKGLIQNIESIVIGYAHIDEEFLDNLEMILVSGDLGVRTTDYLMRQIRRGVKEGNISNTSEVMPFIEKTMIELLTENDEKEENHVPEVYLIVGVNGVGKTTTIGKLAYQMSKAGKKVLLAAGDTYRAAASEQLTIWAERTGSDIVKHAEGADPAAVAFDALTAAKARNIDVVLVDTAGRIQTKTNLMNELGKINKVMKKVIPDAPHQTLLVLDATTGQNAVSQAKHFKEVVDITGIVLTKLDGTAKGGVVLSIHEELKVPVKWIGLGEREDDLQKFDASVFVKALFENSEQSMKESTKI</sequence>
<dbReference type="OrthoDB" id="9804720at2"/>
<keyword evidence="1 9" id="KW-1003">Cell membrane</keyword>
<dbReference type="GO" id="GO:0003924">
    <property type="term" value="F:GTPase activity"/>
    <property type="evidence" value="ECO:0007669"/>
    <property type="project" value="UniProtKB-UniRule"/>
</dbReference>
<keyword evidence="3 9" id="KW-0547">Nucleotide-binding</keyword>
<comment type="subunit">
    <text evidence="9">Part of the signal recognition particle protein translocation system, which is composed of SRP and FtsY.</text>
</comment>
<feature type="domain" description="Signal recognition particle SRP54 helical bundle" evidence="12">
    <location>
        <begin position="7"/>
        <end position="88"/>
    </location>
</feature>
<dbReference type="GO" id="GO:0005525">
    <property type="term" value="F:GTP binding"/>
    <property type="evidence" value="ECO:0007669"/>
    <property type="project" value="UniProtKB-UniRule"/>
</dbReference>
<dbReference type="SMART" id="SM00962">
    <property type="entry name" value="SRP54"/>
    <property type="match status" value="1"/>
</dbReference>
<keyword evidence="5 9" id="KW-0342">GTP-binding</keyword>
<evidence type="ECO:0000256" key="5">
    <source>
        <dbReference type="ARBA" id="ARBA00023134"/>
    </source>
</evidence>
<comment type="catalytic activity">
    <reaction evidence="8 9">
        <text>GTP + H2O = GDP + phosphate + H(+)</text>
        <dbReference type="Rhea" id="RHEA:19669"/>
        <dbReference type="ChEBI" id="CHEBI:15377"/>
        <dbReference type="ChEBI" id="CHEBI:15378"/>
        <dbReference type="ChEBI" id="CHEBI:37565"/>
        <dbReference type="ChEBI" id="CHEBI:43474"/>
        <dbReference type="ChEBI" id="CHEBI:58189"/>
        <dbReference type="EC" id="3.6.5.4"/>
    </reaction>
</comment>
<dbReference type="InterPro" id="IPR036225">
    <property type="entry name" value="SRP/SRP_N"/>
</dbReference>
<dbReference type="SUPFAM" id="SSF52540">
    <property type="entry name" value="P-loop containing nucleoside triphosphate hydrolases"/>
    <property type="match status" value="1"/>
</dbReference>
<keyword evidence="6 9" id="KW-0472">Membrane</keyword>
<dbReference type="GO" id="GO:0005886">
    <property type="term" value="C:plasma membrane"/>
    <property type="evidence" value="ECO:0007669"/>
    <property type="project" value="UniProtKB-SubCell"/>
</dbReference>
<dbReference type="InterPro" id="IPR027417">
    <property type="entry name" value="P-loop_NTPase"/>
</dbReference>
<name>E4L803_9FIRM</name>
<dbReference type="Gene3D" id="1.20.120.140">
    <property type="entry name" value="Signal recognition particle SRP54, nucleotide-binding domain"/>
    <property type="match status" value="1"/>
</dbReference>
<evidence type="ECO:0000313" key="13">
    <source>
        <dbReference type="EMBL" id="EFR43097.1"/>
    </source>
</evidence>
<dbReference type="InterPro" id="IPR004390">
    <property type="entry name" value="SR_rcpt_FtsY"/>
</dbReference>
<dbReference type="FunFam" id="1.20.120.140:FF:000002">
    <property type="entry name" value="Signal recognition particle receptor FtsY"/>
    <property type="match status" value="1"/>
</dbReference>
<reference evidence="13 14" key="1">
    <citation type="submission" date="2010-11" db="EMBL/GenBank/DDBJ databases">
        <authorList>
            <person name="Durkin A.S."/>
            <person name="Madupu R."/>
            <person name="Torralba M."/>
            <person name="Gillis M."/>
            <person name="Methe B."/>
            <person name="Sutton G."/>
            <person name="Nelson K.E."/>
        </authorList>
    </citation>
    <scope>NUCLEOTIDE SEQUENCE [LARGE SCALE GENOMIC DNA]</scope>
    <source>
        <strain evidence="13 14">UPII 345-E</strain>
    </source>
</reference>
<evidence type="ECO:0000259" key="10">
    <source>
        <dbReference type="SMART" id="SM00382"/>
    </source>
</evidence>